<keyword evidence="1" id="KW-0732">Signal</keyword>
<reference evidence="2 3" key="1">
    <citation type="submission" date="2019-04" db="EMBL/GenBank/DDBJ databases">
        <title>Friends and foes A comparative genomics studyof 23 Aspergillus species from section Flavi.</title>
        <authorList>
            <consortium name="DOE Joint Genome Institute"/>
            <person name="Kjaerbolling I."/>
            <person name="Vesth T."/>
            <person name="Frisvad J.C."/>
            <person name="Nybo J.L."/>
            <person name="Theobald S."/>
            <person name="Kildgaard S."/>
            <person name="Isbrandt T."/>
            <person name="Kuo A."/>
            <person name="Sato A."/>
            <person name="Lyhne E.K."/>
            <person name="Kogle M.E."/>
            <person name="Wiebenga A."/>
            <person name="Kun R.S."/>
            <person name="Lubbers R.J."/>
            <person name="Makela M.R."/>
            <person name="Barry K."/>
            <person name="Chovatia M."/>
            <person name="Clum A."/>
            <person name="Daum C."/>
            <person name="Haridas S."/>
            <person name="He G."/>
            <person name="LaButti K."/>
            <person name="Lipzen A."/>
            <person name="Mondo S."/>
            <person name="Riley R."/>
            <person name="Salamov A."/>
            <person name="Simmons B.A."/>
            <person name="Magnuson J.K."/>
            <person name="Henrissat B."/>
            <person name="Mortensen U.H."/>
            <person name="Larsen T.O."/>
            <person name="Devries R.P."/>
            <person name="Grigoriev I.V."/>
            <person name="Machida M."/>
            <person name="Baker S.E."/>
            <person name="Andersen M.R."/>
        </authorList>
    </citation>
    <scope>NUCLEOTIDE SEQUENCE [LARGE SCALE GENOMIC DNA]</scope>
    <source>
        <strain evidence="2 3">IBT 29228</strain>
    </source>
</reference>
<gene>
    <name evidence="2" type="ORF">BDV26DRAFT_274074</name>
</gene>
<feature type="signal peptide" evidence="1">
    <location>
        <begin position="1"/>
        <end position="17"/>
    </location>
</feature>
<dbReference type="EMBL" id="ML736356">
    <property type="protein sequence ID" value="KAE8372502.1"/>
    <property type="molecule type" value="Genomic_DNA"/>
</dbReference>
<evidence type="ECO:0000313" key="3">
    <source>
        <dbReference type="Proteomes" id="UP000326198"/>
    </source>
</evidence>
<organism evidence="2 3">
    <name type="scientific">Aspergillus bertholletiae</name>
    <dbReference type="NCBI Taxonomy" id="1226010"/>
    <lineage>
        <taxon>Eukaryota</taxon>
        <taxon>Fungi</taxon>
        <taxon>Dikarya</taxon>
        <taxon>Ascomycota</taxon>
        <taxon>Pezizomycotina</taxon>
        <taxon>Eurotiomycetes</taxon>
        <taxon>Eurotiomycetidae</taxon>
        <taxon>Eurotiales</taxon>
        <taxon>Aspergillaceae</taxon>
        <taxon>Aspergillus</taxon>
        <taxon>Aspergillus subgen. Circumdati</taxon>
    </lineage>
</organism>
<feature type="chain" id="PRO_5025052953" evidence="1">
    <location>
        <begin position="18"/>
        <end position="164"/>
    </location>
</feature>
<evidence type="ECO:0000256" key="1">
    <source>
        <dbReference type="SAM" id="SignalP"/>
    </source>
</evidence>
<accession>A0A5N7ARM4</accession>
<dbReference type="Proteomes" id="UP000326198">
    <property type="component" value="Unassembled WGS sequence"/>
</dbReference>
<protein>
    <submittedName>
        <fullName evidence="2">Uncharacterized protein</fullName>
    </submittedName>
</protein>
<evidence type="ECO:0000313" key="2">
    <source>
        <dbReference type="EMBL" id="KAE8372502.1"/>
    </source>
</evidence>
<sequence>MSLAHWTMINLLGPLLAIISVERMLRANHIDTEGILSSSGQMMALLTGIGSLCMALTELMKDIWAKDQPDVVEDLLTAYAYCSSSPLSDVRTKSAVQQFIDLECQRDPAFLEELIQLPKEGHSTLMTDSVRASNRDIANLALSTSDPDTPTSPKATTLKFMATA</sequence>
<dbReference type="OrthoDB" id="341259at2759"/>
<name>A0A5N7ARM4_9EURO</name>
<dbReference type="AlphaFoldDB" id="A0A5N7ARM4"/>
<proteinExistence type="predicted"/>
<keyword evidence="3" id="KW-1185">Reference proteome</keyword>